<dbReference type="PANTHER" id="PTHR42686">
    <property type="entry name" value="GH17980P-RELATED"/>
    <property type="match status" value="1"/>
</dbReference>
<sequence length="411" mass="44224">MPAAQTRESRHSHPPIAAAVPPLFLGTAAFNSQYNADPFALPVNDIVSAFLNFGSHTTAPPPSTDADESSIVRPRVGFDTSPYYGPAELLLGRALAASSAPRSSYFLSTKAGRISSTTFNLSPSWLRHSVHRSLKRLKTDYIDLIYVHDVEFVTPAEVLTAVLTLRKLRDEGLVRYIGISGFPVAILCKLATLVLRATGEPLDAVLSYANYTVQNTRLATEGVRRLLLDARVGCIVNGSLLGMGLLRSSGVPVGAMGDFHPAGQALRRACADAAKTVTARGGKLEDVAYRWALENWTDAAKTITATSDATDGAPRTGVSVMGVSYLPELHAILKIYTDVLAAAAGDAAALARKTANNTLADELKTLFGERYDEVWESPGADFARGEMKVEYWRSDDELWPQLQKSSSAKLA</sequence>
<organism evidence="3 4">
    <name type="scientific">Drechslerella dactyloides</name>
    <name type="common">Nematode-trapping fungus</name>
    <name type="synonym">Arthrobotrys dactyloides</name>
    <dbReference type="NCBI Taxonomy" id="74499"/>
    <lineage>
        <taxon>Eukaryota</taxon>
        <taxon>Fungi</taxon>
        <taxon>Dikarya</taxon>
        <taxon>Ascomycota</taxon>
        <taxon>Pezizomycotina</taxon>
        <taxon>Orbiliomycetes</taxon>
        <taxon>Orbiliales</taxon>
        <taxon>Orbiliaceae</taxon>
        <taxon>Drechslerella</taxon>
    </lineage>
</organism>
<evidence type="ECO:0000259" key="2">
    <source>
        <dbReference type="Pfam" id="PF00248"/>
    </source>
</evidence>
<evidence type="ECO:0000313" key="3">
    <source>
        <dbReference type="EMBL" id="KAJ6263505.1"/>
    </source>
</evidence>
<gene>
    <name evidence="3" type="ORF">Dda_2069</name>
</gene>
<dbReference type="GO" id="GO:0070485">
    <property type="term" value="P:dehydro-D-arabinono-1,4-lactone biosynthetic process"/>
    <property type="evidence" value="ECO:0007669"/>
    <property type="project" value="TreeGrafter"/>
</dbReference>
<dbReference type="SUPFAM" id="SSF51430">
    <property type="entry name" value="NAD(P)-linked oxidoreductase"/>
    <property type="match status" value="1"/>
</dbReference>
<evidence type="ECO:0000256" key="1">
    <source>
        <dbReference type="ARBA" id="ARBA00023002"/>
    </source>
</evidence>
<reference evidence="3" key="1">
    <citation type="submission" date="2023-01" db="EMBL/GenBank/DDBJ databases">
        <title>The chitinases involved in constricting ring structure development in the nematode-trapping fungus Drechslerella dactyloides.</title>
        <authorList>
            <person name="Wang R."/>
            <person name="Zhang L."/>
            <person name="Tang P."/>
            <person name="Li S."/>
            <person name="Liang L."/>
        </authorList>
    </citation>
    <scope>NUCLEOTIDE SEQUENCE</scope>
    <source>
        <strain evidence="3">YMF1.00031</strain>
    </source>
</reference>
<name>A0AAD6J571_DREDA</name>
<dbReference type="PANTHER" id="PTHR42686:SF1">
    <property type="entry name" value="GH17980P-RELATED"/>
    <property type="match status" value="1"/>
</dbReference>
<protein>
    <recommendedName>
        <fullName evidence="2">NADP-dependent oxidoreductase domain-containing protein</fullName>
    </recommendedName>
</protein>
<dbReference type="InterPro" id="IPR023210">
    <property type="entry name" value="NADP_OxRdtase_dom"/>
</dbReference>
<proteinExistence type="predicted"/>
<dbReference type="GO" id="GO:0005829">
    <property type="term" value="C:cytosol"/>
    <property type="evidence" value="ECO:0007669"/>
    <property type="project" value="TreeGrafter"/>
</dbReference>
<feature type="domain" description="NADP-dependent oxidoreductase" evidence="2">
    <location>
        <begin position="78"/>
        <end position="336"/>
    </location>
</feature>
<dbReference type="Gene3D" id="3.20.20.100">
    <property type="entry name" value="NADP-dependent oxidoreductase domain"/>
    <property type="match status" value="1"/>
</dbReference>
<dbReference type="AlphaFoldDB" id="A0AAD6J571"/>
<keyword evidence="4" id="KW-1185">Reference proteome</keyword>
<dbReference type="PRINTS" id="PR00069">
    <property type="entry name" value="ALDKETRDTASE"/>
</dbReference>
<dbReference type="EMBL" id="JAQGDS010000002">
    <property type="protein sequence ID" value="KAJ6263505.1"/>
    <property type="molecule type" value="Genomic_DNA"/>
</dbReference>
<dbReference type="Pfam" id="PF00248">
    <property type="entry name" value="Aldo_ket_red"/>
    <property type="match status" value="1"/>
</dbReference>
<evidence type="ECO:0000313" key="4">
    <source>
        <dbReference type="Proteomes" id="UP001221413"/>
    </source>
</evidence>
<dbReference type="GO" id="GO:0045290">
    <property type="term" value="F:D-arabinose 1-dehydrogenase [NAD(P)+] activity"/>
    <property type="evidence" value="ECO:0007669"/>
    <property type="project" value="TreeGrafter"/>
</dbReference>
<dbReference type="Proteomes" id="UP001221413">
    <property type="component" value="Unassembled WGS sequence"/>
</dbReference>
<keyword evidence="1" id="KW-0560">Oxidoreductase</keyword>
<comment type="caution">
    <text evidence="3">The sequence shown here is derived from an EMBL/GenBank/DDBJ whole genome shotgun (WGS) entry which is preliminary data.</text>
</comment>
<dbReference type="InterPro" id="IPR036812">
    <property type="entry name" value="NAD(P)_OxRdtase_dom_sf"/>
</dbReference>
<dbReference type="InterPro" id="IPR020471">
    <property type="entry name" value="AKR"/>
</dbReference>
<accession>A0AAD6J571</accession>